<dbReference type="Proteomes" id="UP000552587">
    <property type="component" value="Unassembled WGS sequence"/>
</dbReference>
<feature type="chain" id="PRO_5031227358" description="Lipoprotein" evidence="1">
    <location>
        <begin position="23"/>
        <end position="245"/>
    </location>
</feature>
<comment type="caution">
    <text evidence="2">The sequence shown here is derived from an EMBL/GenBank/DDBJ whole genome shotgun (WGS) entry which is preliminary data.</text>
</comment>
<evidence type="ECO:0008006" key="4">
    <source>
        <dbReference type="Google" id="ProtNLM"/>
    </source>
</evidence>
<dbReference type="AlphaFoldDB" id="A0A7W3U1B5"/>
<organism evidence="2 3">
    <name type="scientific">Marilutibacter penaei</name>
    <dbReference type="NCBI Taxonomy" id="2759900"/>
    <lineage>
        <taxon>Bacteria</taxon>
        <taxon>Pseudomonadati</taxon>
        <taxon>Pseudomonadota</taxon>
        <taxon>Gammaproteobacteria</taxon>
        <taxon>Lysobacterales</taxon>
        <taxon>Lysobacteraceae</taxon>
        <taxon>Marilutibacter</taxon>
    </lineage>
</organism>
<protein>
    <recommendedName>
        <fullName evidence="4">Lipoprotein</fullName>
    </recommendedName>
</protein>
<sequence>MTPAPVPFPRRLALGLAVALLAACQPGPDPQQQQAAQADAREQAAEAMAVEFDTAYAAGNWGLARAHGDILNAEYPGSAAAARIAGDYAEARTRATEARETLRLAALWTYQTQPFKDGQQRSASIFSRERVDTDGSGDKPVQLIFRDNPDWGRSSYLVLQAGDFDCYGGCKVMLKVDDAEPRPVDASRPDTDEAIAMFIEDEKMLWRTVKDAGVIGIEFPVKAGGTRSAAFEVGGLEPGQLPGWN</sequence>
<keyword evidence="1" id="KW-0732">Signal</keyword>
<proteinExistence type="predicted"/>
<name>A0A7W3U1B5_9GAMM</name>
<evidence type="ECO:0000256" key="1">
    <source>
        <dbReference type="SAM" id="SignalP"/>
    </source>
</evidence>
<accession>A0A7W3U1B5</accession>
<gene>
    <name evidence="2" type="ORF">H4F99_01425</name>
</gene>
<keyword evidence="3" id="KW-1185">Reference proteome</keyword>
<dbReference type="EMBL" id="JACHTE010000001">
    <property type="protein sequence ID" value="MBB1087143.1"/>
    <property type="molecule type" value="Genomic_DNA"/>
</dbReference>
<evidence type="ECO:0000313" key="3">
    <source>
        <dbReference type="Proteomes" id="UP000552587"/>
    </source>
</evidence>
<reference evidence="2 3" key="1">
    <citation type="submission" date="2020-07" db="EMBL/GenBank/DDBJ databases">
        <authorList>
            <person name="Xu S."/>
            <person name="Li A."/>
        </authorList>
    </citation>
    <scope>NUCLEOTIDE SEQUENCE [LARGE SCALE GENOMIC DNA]</scope>
    <source>
        <strain evidence="2 3">SG-8</strain>
    </source>
</reference>
<dbReference type="RefSeq" id="WP_182667924.1">
    <property type="nucleotide sequence ID" value="NZ_JACHTE010000001.1"/>
</dbReference>
<feature type="signal peptide" evidence="1">
    <location>
        <begin position="1"/>
        <end position="22"/>
    </location>
</feature>
<evidence type="ECO:0000313" key="2">
    <source>
        <dbReference type="EMBL" id="MBB1087143.1"/>
    </source>
</evidence>